<accession>A0A6N2UN36</accession>
<organism evidence="3">
    <name type="scientific">uncultured Anaerotruncus sp</name>
    <dbReference type="NCBI Taxonomy" id="905011"/>
    <lineage>
        <taxon>Bacteria</taxon>
        <taxon>Bacillati</taxon>
        <taxon>Bacillota</taxon>
        <taxon>Clostridia</taxon>
        <taxon>Eubacteriales</taxon>
        <taxon>Oscillospiraceae</taxon>
        <taxon>Anaerotruncus</taxon>
        <taxon>environmental samples</taxon>
    </lineage>
</organism>
<gene>
    <name evidence="3" type="ORF">AULFYP135_02019</name>
</gene>
<dbReference type="EMBL" id="CACRSL010000003">
    <property type="protein sequence ID" value="VYT18727.1"/>
    <property type="molecule type" value="Genomic_DNA"/>
</dbReference>
<evidence type="ECO:0000313" key="3">
    <source>
        <dbReference type="EMBL" id="VYT18727.1"/>
    </source>
</evidence>
<protein>
    <submittedName>
        <fullName evidence="3">Bacterial membrane flanked domain protein</fullName>
    </submittedName>
</protein>
<keyword evidence="1" id="KW-0472">Membrane</keyword>
<dbReference type="PANTHER" id="PTHR34473:SF2">
    <property type="entry name" value="UPF0699 TRANSMEMBRANE PROTEIN YDBT"/>
    <property type="match status" value="1"/>
</dbReference>
<proteinExistence type="predicted"/>
<keyword evidence="1" id="KW-0812">Transmembrane</keyword>
<evidence type="ECO:0000259" key="2">
    <source>
        <dbReference type="Pfam" id="PF03703"/>
    </source>
</evidence>
<dbReference type="PANTHER" id="PTHR34473">
    <property type="entry name" value="UPF0699 TRANSMEMBRANE PROTEIN YDBS"/>
    <property type="match status" value="1"/>
</dbReference>
<sequence>MVDFYPHRRILTIWRMVAAAFALAAAFAVALLFGQHPLLFRLTTGLWVVVFLGFFVIYCPIKYNRLKYSVGNGQVLLRGGVLYRRVKAIPLSNIQFTAAFASPLHRLFGLCTVALAAAGGSLFLTGLTREDAARLEKLLCVPTSPQD</sequence>
<feature type="transmembrane region" description="Helical" evidence="1">
    <location>
        <begin position="39"/>
        <end position="61"/>
    </location>
</feature>
<dbReference type="AlphaFoldDB" id="A0A6N2UN36"/>
<name>A0A6N2UN36_9FIRM</name>
<keyword evidence="1" id="KW-1133">Transmembrane helix</keyword>
<dbReference type="Pfam" id="PF03703">
    <property type="entry name" value="bPH_2"/>
    <property type="match status" value="1"/>
</dbReference>
<feature type="domain" description="YdbS-like PH" evidence="2">
    <location>
        <begin position="63"/>
        <end position="138"/>
    </location>
</feature>
<evidence type="ECO:0000256" key="1">
    <source>
        <dbReference type="SAM" id="Phobius"/>
    </source>
</evidence>
<feature type="transmembrane region" description="Helical" evidence="1">
    <location>
        <begin position="12"/>
        <end position="33"/>
    </location>
</feature>
<reference evidence="3" key="1">
    <citation type="submission" date="2019-11" db="EMBL/GenBank/DDBJ databases">
        <authorList>
            <person name="Feng L."/>
        </authorList>
    </citation>
    <scope>NUCLEOTIDE SEQUENCE</scope>
    <source>
        <strain evidence="3">AundefinedLFYP135</strain>
    </source>
</reference>
<feature type="transmembrane region" description="Helical" evidence="1">
    <location>
        <begin position="107"/>
        <end position="127"/>
    </location>
</feature>
<dbReference type="InterPro" id="IPR005182">
    <property type="entry name" value="YdbS-like_PH"/>
</dbReference>